<evidence type="ECO:0000313" key="1">
    <source>
        <dbReference type="EMBL" id="SUQ13672.1"/>
    </source>
</evidence>
<organism evidence="1 2">
    <name type="scientific">Faecalicatena contorta</name>
    <dbReference type="NCBI Taxonomy" id="39482"/>
    <lineage>
        <taxon>Bacteria</taxon>
        <taxon>Bacillati</taxon>
        <taxon>Bacillota</taxon>
        <taxon>Clostridia</taxon>
        <taxon>Lachnospirales</taxon>
        <taxon>Lachnospiraceae</taxon>
        <taxon>Faecalicatena</taxon>
    </lineage>
</organism>
<dbReference type="RefSeq" id="WP_109709708.1">
    <property type="nucleotide sequence ID" value="NZ_QGDS01000003.1"/>
</dbReference>
<reference evidence="2" key="1">
    <citation type="submission" date="2017-07" db="EMBL/GenBank/DDBJ databases">
        <authorList>
            <person name="Varghese N."/>
            <person name="Submissions S."/>
        </authorList>
    </citation>
    <scope>NUCLEOTIDE SEQUENCE [LARGE SCALE GENOMIC DNA]</scope>
    <source>
        <strain evidence="2">NLAE-zl-C134</strain>
    </source>
</reference>
<proteinExistence type="predicted"/>
<name>A0A316A321_9FIRM</name>
<gene>
    <name evidence="1" type="ORF">SAMN05216529_103405</name>
</gene>
<evidence type="ECO:0000313" key="2">
    <source>
        <dbReference type="Proteomes" id="UP000254051"/>
    </source>
</evidence>
<dbReference type="Proteomes" id="UP000254051">
    <property type="component" value="Unassembled WGS sequence"/>
</dbReference>
<accession>A0A316A321</accession>
<keyword evidence="2" id="KW-1185">Reference proteome</keyword>
<dbReference type="OrthoDB" id="1957738at2"/>
<dbReference type="EMBL" id="UHJJ01000003">
    <property type="protein sequence ID" value="SUQ13672.1"/>
    <property type="molecule type" value="Genomic_DNA"/>
</dbReference>
<protein>
    <submittedName>
        <fullName evidence="1">Uncharacterized protein</fullName>
    </submittedName>
</protein>
<dbReference type="AlphaFoldDB" id="A0A316A321"/>
<sequence>MLKDIGVYKNRLLSLLLDSNDIAKLFLGKEYNKETADEELMYNYVFPYLHADETQTEVKSYICMEVDVPKTLNASYKDMQIIIWCYSHKDDMKCSTENCVGTKPDILTDIIDKLLSGSRDFGMGRLMLESAAHIAPAKEHYGRQLIYTCPEFR</sequence>